<gene>
    <name evidence="2" type="ORF">TTHERM_00398080</name>
</gene>
<dbReference type="Proteomes" id="UP000009168">
    <property type="component" value="Unassembled WGS sequence"/>
</dbReference>
<dbReference type="SUPFAM" id="SSF47473">
    <property type="entry name" value="EF-hand"/>
    <property type="match status" value="1"/>
</dbReference>
<dbReference type="AlphaFoldDB" id="I7M0Z7"/>
<dbReference type="eggNOG" id="ENOG502SUHM">
    <property type="taxonomic scope" value="Eukaryota"/>
</dbReference>
<dbReference type="OrthoDB" id="286463at2759"/>
<name>I7M0Z7_TETTS</name>
<dbReference type="Gene3D" id="1.10.238.10">
    <property type="entry name" value="EF-hand"/>
    <property type="match status" value="1"/>
</dbReference>
<evidence type="ECO:0000313" key="2">
    <source>
        <dbReference type="EMBL" id="EAR93738.3"/>
    </source>
</evidence>
<accession>I7M0Z7</accession>
<feature type="compositionally biased region" description="Polar residues" evidence="1">
    <location>
        <begin position="1"/>
        <end position="16"/>
    </location>
</feature>
<dbReference type="GeneID" id="7846662"/>
<reference evidence="3" key="1">
    <citation type="journal article" date="2006" name="PLoS Biol.">
        <title>Macronuclear genome sequence of the ciliate Tetrahymena thermophila, a model eukaryote.</title>
        <authorList>
            <person name="Eisen J.A."/>
            <person name="Coyne R.S."/>
            <person name="Wu M."/>
            <person name="Wu D."/>
            <person name="Thiagarajan M."/>
            <person name="Wortman J.R."/>
            <person name="Badger J.H."/>
            <person name="Ren Q."/>
            <person name="Amedeo P."/>
            <person name="Jones K.M."/>
            <person name="Tallon L.J."/>
            <person name="Delcher A.L."/>
            <person name="Salzberg S.L."/>
            <person name="Silva J.C."/>
            <person name="Haas B.J."/>
            <person name="Majoros W.H."/>
            <person name="Farzad M."/>
            <person name="Carlton J.M."/>
            <person name="Smith R.K. Jr."/>
            <person name="Garg J."/>
            <person name="Pearlman R.E."/>
            <person name="Karrer K.M."/>
            <person name="Sun L."/>
            <person name="Manning G."/>
            <person name="Elde N.C."/>
            <person name="Turkewitz A.P."/>
            <person name="Asai D.J."/>
            <person name="Wilkes D.E."/>
            <person name="Wang Y."/>
            <person name="Cai H."/>
            <person name="Collins K."/>
            <person name="Stewart B.A."/>
            <person name="Lee S.R."/>
            <person name="Wilamowska K."/>
            <person name="Weinberg Z."/>
            <person name="Ruzzo W.L."/>
            <person name="Wloga D."/>
            <person name="Gaertig J."/>
            <person name="Frankel J."/>
            <person name="Tsao C.-C."/>
            <person name="Gorovsky M.A."/>
            <person name="Keeling P.J."/>
            <person name="Waller R.F."/>
            <person name="Patron N.J."/>
            <person name="Cherry J.M."/>
            <person name="Stover N.A."/>
            <person name="Krieger C.J."/>
            <person name="del Toro C."/>
            <person name="Ryder H.F."/>
            <person name="Williamson S.C."/>
            <person name="Barbeau R.A."/>
            <person name="Hamilton E.P."/>
            <person name="Orias E."/>
        </authorList>
    </citation>
    <scope>NUCLEOTIDE SEQUENCE [LARGE SCALE GENOMIC DNA]</scope>
    <source>
        <strain evidence="3">SB210</strain>
    </source>
</reference>
<organism evidence="2 3">
    <name type="scientific">Tetrahymena thermophila (strain SB210)</name>
    <dbReference type="NCBI Taxonomy" id="312017"/>
    <lineage>
        <taxon>Eukaryota</taxon>
        <taxon>Sar</taxon>
        <taxon>Alveolata</taxon>
        <taxon>Ciliophora</taxon>
        <taxon>Intramacronucleata</taxon>
        <taxon>Oligohymenophorea</taxon>
        <taxon>Hymenostomatida</taxon>
        <taxon>Tetrahymenina</taxon>
        <taxon>Tetrahymenidae</taxon>
        <taxon>Tetrahymena</taxon>
    </lineage>
</organism>
<keyword evidence="3" id="KW-1185">Reference proteome</keyword>
<sequence>MRSQQQKLSDSAQRNRQGGEVIGLAQQKQERRAVLEASPFANNHETFMKDQILEFYDLFELYFDKQKRGVDINDILATARTLGLDSKYQMVYKVLSQIQQEHHDQSRRLNKPDNVDFKEFIDLLSLKLGNINSEQGVDAIFRLLDNDDDVNSKKDCVTKEKLLKVANDLRYNLNEDEAIQIIQNVAGFQQTEFTYDDFQKFINKKLKSRRQEQLS</sequence>
<dbReference type="EMBL" id="GG662719">
    <property type="protein sequence ID" value="EAR93738.3"/>
    <property type="molecule type" value="Genomic_DNA"/>
</dbReference>
<evidence type="ECO:0000313" key="3">
    <source>
        <dbReference type="Proteomes" id="UP000009168"/>
    </source>
</evidence>
<dbReference type="OMA" id="FANNHET"/>
<evidence type="ECO:0000256" key="1">
    <source>
        <dbReference type="SAM" id="MobiDB-lite"/>
    </source>
</evidence>
<proteinExistence type="predicted"/>
<dbReference type="InterPro" id="IPR011992">
    <property type="entry name" value="EF-hand-dom_pair"/>
</dbReference>
<dbReference type="RefSeq" id="XP_001013983.3">
    <property type="nucleotide sequence ID" value="XM_001013983.4"/>
</dbReference>
<protein>
    <submittedName>
        <fullName evidence="2">Centrin6a-from-infraciliary-lattice protein, putative</fullName>
    </submittedName>
</protein>
<dbReference type="STRING" id="312017.I7M0Z7"/>
<dbReference type="InParanoid" id="I7M0Z7"/>
<dbReference type="HOGENOM" id="CLU_126278_0_0_1"/>
<feature type="region of interest" description="Disordered" evidence="1">
    <location>
        <begin position="1"/>
        <end position="22"/>
    </location>
</feature>
<dbReference type="KEGG" id="tet:TTHERM_00398080"/>